<evidence type="ECO:0000313" key="5">
    <source>
        <dbReference type="Proteomes" id="UP000596083"/>
    </source>
</evidence>
<accession>A0A7T7KKG2</accession>
<dbReference type="SMART" id="SM00342">
    <property type="entry name" value="HTH_ARAC"/>
    <property type="match status" value="1"/>
</dbReference>
<gene>
    <name evidence="4" type="ORF">JET14_14525</name>
</gene>
<dbReference type="PROSITE" id="PS01124">
    <property type="entry name" value="HTH_ARAC_FAMILY_2"/>
    <property type="match status" value="1"/>
</dbReference>
<evidence type="ECO:0000256" key="1">
    <source>
        <dbReference type="ARBA" id="ARBA00023015"/>
    </source>
</evidence>
<dbReference type="Proteomes" id="UP000596083">
    <property type="component" value="Chromosome"/>
</dbReference>
<dbReference type="InterPro" id="IPR009057">
    <property type="entry name" value="Homeodomain-like_sf"/>
</dbReference>
<reference evidence="4 5" key="1">
    <citation type="submission" date="2020-12" db="EMBL/GenBank/DDBJ databases">
        <authorList>
            <person name="Zheng R.K."/>
            <person name="Sun C.M."/>
        </authorList>
    </citation>
    <scope>NUCLEOTIDE SEQUENCE [LARGE SCALE GENOMIC DNA]</scope>
    <source>
        <strain evidence="4 5">ZRK001</strain>
    </source>
</reference>
<dbReference type="SUPFAM" id="SSF46689">
    <property type="entry name" value="Homeodomain-like"/>
    <property type="match status" value="2"/>
</dbReference>
<dbReference type="InterPro" id="IPR009594">
    <property type="entry name" value="Tscrpt_reg_HTH_AraC_N"/>
</dbReference>
<keyword evidence="2" id="KW-0804">Transcription</keyword>
<name>A0A7T7KKG2_9HYPH</name>
<dbReference type="RefSeq" id="WP_200334462.1">
    <property type="nucleotide sequence ID" value="NZ_CP066786.1"/>
</dbReference>
<dbReference type="AlphaFoldDB" id="A0A7T7KKG2"/>
<evidence type="ECO:0000259" key="3">
    <source>
        <dbReference type="PROSITE" id="PS01124"/>
    </source>
</evidence>
<dbReference type="GO" id="GO:0043565">
    <property type="term" value="F:sequence-specific DNA binding"/>
    <property type="evidence" value="ECO:0007669"/>
    <property type="project" value="InterPro"/>
</dbReference>
<dbReference type="EMBL" id="CP066786">
    <property type="protein sequence ID" value="QQM29523.1"/>
    <property type="molecule type" value="Genomic_DNA"/>
</dbReference>
<evidence type="ECO:0000256" key="2">
    <source>
        <dbReference type="ARBA" id="ARBA00023163"/>
    </source>
</evidence>
<dbReference type="PANTHER" id="PTHR43436">
    <property type="entry name" value="ARAC-FAMILY TRANSCRIPTIONAL REGULATOR"/>
    <property type="match status" value="1"/>
</dbReference>
<dbReference type="KEGG" id="mlut:JET14_14525"/>
<dbReference type="PANTHER" id="PTHR43436:SF1">
    <property type="entry name" value="TRANSCRIPTIONAL REGULATORY PROTEIN"/>
    <property type="match status" value="1"/>
</dbReference>
<organism evidence="4 5">
    <name type="scientific">Martelella lutilitoris</name>
    <dbReference type="NCBI Taxonomy" id="2583532"/>
    <lineage>
        <taxon>Bacteria</taxon>
        <taxon>Pseudomonadati</taxon>
        <taxon>Pseudomonadota</taxon>
        <taxon>Alphaproteobacteria</taxon>
        <taxon>Hyphomicrobiales</taxon>
        <taxon>Aurantimonadaceae</taxon>
        <taxon>Martelella</taxon>
    </lineage>
</organism>
<sequence>MTDRLAERAERLTRENTRDGVYETGIDGFCLLRFTEANKASHTIHKPALCFVLQGEKWTMFGNRRYDYRAGQALVASVTMPGSSRVVAASLDAPYLAAVVELDPDAMLAVLENMDDPPLPSGGSAVAAHVIDCAPALAASVSRALDLAENPEEAAILYPGIMREICYRLLRGPNGGDIARILLGPGHKRGVIEAIHVLRKRYAEPVRVEELATIARLSPSAFHRQFKAITGMTPLQYQKQTRLVEARRMMLSEGENAEAAAFAVGYESASQFSREYARAFGAPPRRDIEAQKKTAA</sequence>
<dbReference type="GO" id="GO:0003700">
    <property type="term" value="F:DNA-binding transcription factor activity"/>
    <property type="evidence" value="ECO:0007669"/>
    <property type="project" value="InterPro"/>
</dbReference>
<dbReference type="InterPro" id="IPR018060">
    <property type="entry name" value="HTH_AraC"/>
</dbReference>
<dbReference type="Pfam" id="PF12833">
    <property type="entry name" value="HTH_18"/>
    <property type="match status" value="1"/>
</dbReference>
<feature type="domain" description="HTH araC/xylS-type" evidence="3">
    <location>
        <begin position="192"/>
        <end position="290"/>
    </location>
</feature>
<evidence type="ECO:0000313" key="4">
    <source>
        <dbReference type="EMBL" id="QQM29523.1"/>
    </source>
</evidence>
<proteinExistence type="predicted"/>
<dbReference type="Gene3D" id="1.10.10.60">
    <property type="entry name" value="Homeodomain-like"/>
    <property type="match status" value="1"/>
</dbReference>
<dbReference type="Pfam" id="PF06719">
    <property type="entry name" value="AraC_N"/>
    <property type="match status" value="1"/>
</dbReference>
<protein>
    <submittedName>
        <fullName evidence="4">AraC family transcriptional regulator</fullName>
    </submittedName>
</protein>
<keyword evidence="1" id="KW-0805">Transcription regulation</keyword>